<organism evidence="1">
    <name type="scientific">Siphoviridae sp. ctf8W5</name>
    <dbReference type="NCBI Taxonomy" id="2825595"/>
    <lineage>
        <taxon>Viruses</taxon>
        <taxon>Duplodnaviria</taxon>
        <taxon>Heunggongvirae</taxon>
        <taxon>Uroviricota</taxon>
        <taxon>Caudoviricetes</taxon>
    </lineage>
</organism>
<proteinExistence type="predicted"/>
<evidence type="ECO:0000313" key="1">
    <source>
        <dbReference type="EMBL" id="DAE15005.1"/>
    </source>
</evidence>
<accession>A0A8S5Q8E1</accession>
<dbReference type="EMBL" id="BK015597">
    <property type="protein sequence ID" value="DAE15005.1"/>
    <property type="molecule type" value="Genomic_DNA"/>
</dbReference>
<name>A0A8S5Q8E1_9CAUD</name>
<sequence>MTYGQWSDYFEEYKKIYNMKMRQALFTEPRQIESIMKTLGGGADGKKPNRRPH</sequence>
<protein>
    <submittedName>
        <fullName evidence="1">Uncharacterized protein</fullName>
    </submittedName>
</protein>
<reference evidence="1" key="1">
    <citation type="journal article" date="2021" name="Proc. Natl. Acad. Sci. U.S.A.">
        <title>A Catalog of Tens of Thousands of Viruses from Human Metagenomes Reveals Hidden Associations with Chronic Diseases.</title>
        <authorList>
            <person name="Tisza M.J."/>
            <person name="Buck C.B."/>
        </authorList>
    </citation>
    <scope>NUCLEOTIDE SEQUENCE</scope>
    <source>
        <strain evidence="1">Ctf8W5</strain>
    </source>
</reference>